<evidence type="ECO:0000313" key="2">
    <source>
        <dbReference type="Proteomes" id="UP000288805"/>
    </source>
</evidence>
<dbReference type="Gene3D" id="1.25.40.90">
    <property type="match status" value="1"/>
</dbReference>
<sequence length="217" mass="23362">MHVATDVAARGLGISNCRKRRDCCATLKNGKEGATQTLFLAMLIRLIGNLYSLWGCCYITGRITAEALKERVTKVLQVWADWFLFSDAYVNGLRATFLRSGNSGVTPFQSICGDAPEIEKKTSSEDTGEVGEVQLFLGNAGTAMRPLTAVVTAAVTAAGGNASYVLDGVPRILSPAYFHHYNARLMPADVGIINSSTLKGENKLGVYEEFEQKSGSV</sequence>
<gene>
    <name evidence="1" type="primary">RRC1_3</name>
    <name evidence="1" type="ORF">CK203_112639</name>
</gene>
<organism evidence="1 2">
    <name type="scientific">Vitis vinifera</name>
    <name type="common">Grape</name>
    <dbReference type="NCBI Taxonomy" id="29760"/>
    <lineage>
        <taxon>Eukaryota</taxon>
        <taxon>Viridiplantae</taxon>
        <taxon>Streptophyta</taxon>
        <taxon>Embryophyta</taxon>
        <taxon>Tracheophyta</taxon>
        <taxon>Spermatophyta</taxon>
        <taxon>Magnoliopsida</taxon>
        <taxon>eudicotyledons</taxon>
        <taxon>Gunneridae</taxon>
        <taxon>Pentapetalae</taxon>
        <taxon>rosids</taxon>
        <taxon>Vitales</taxon>
        <taxon>Vitaceae</taxon>
        <taxon>Viteae</taxon>
        <taxon>Vitis</taxon>
    </lineage>
</organism>
<dbReference type="AlphaFoldDB" id="A0A438DBW2"/>
<dbReference type="InterPro" id="IPR008942">
    <property type="entry name" value="ENTH_VHS"/>
</dbReference>
<protein>
    <submittedName>
        <fullName evidence="1">Protein RRC1</fullName>
    </submittedName>
</protein>
<reference evidence="1 2" key="1">
    <citation type="journal article" date="2018" name="PLoS Genet.">
        <title>Population sequencing reveals clonal diversity and ancestral inbreeding in the grapevine cultivar Chardonnay.</title>
        <authorList>
            <person name="Roach M.J."/>
            <person name="Johnson D.L."/>
            <person name="Bohlmann J."/>
            <person name="van Vuuren H.J."/>
            <person name="Jones S.J."/>
            <person name="Pretorius I.S."/>
            <person name="Schmidt S.A."/>
            <person name="Borneman A.R."/>
        </authorList>
    </citation>
    <scope>NUCLEOTIDE SEQUENCE [LARGE SCALE GENOMIC DNA]</scope>
    <source>
        <strain evidence="2">cv. Chardonnay</strain>
        <tissue evidence="1">Leaf</tissue>
    </source>
</reference>
<dbReference type="InterPro" id="IPR051485">
    <property type="entry name" value="SR-CTD_assoc_factor"/>
</dbReference>
<proteinExistence type="predicted"/>
<dbReference type="EMBL" id="QGNW01001700">
    <property type="protein sequence ID" value="RVW32943.1"/>
    <property type="molecule type" value="Genomic_DNA"/>
</dbReference>
<dbReference type="PANTHER" id="PTHR23140">
    <property type="entry name" value="RNA PROCESSING PROTEIN LD23810P"/>
    <property type="match status" value="1"/>
</dbReference>
<comment type="caution">
    <text evidence="1">The sequence shown here is derived from an EMBL/GenBank/DDBJ whole genome shotgun (WGS) entry which is preliminary data.</text>
</comment>
<accession>A0A438DBW2</accession>
<name>A0A438DBW2_VITVI</name>
<dbReference type="PROSITE" id="PS00104">
    <property type="entry name" value="EPSP_SYNTHASE_1"/>
    <property type="match status" value="1"/>
</dbReference>
<dbReference type="PANTHER" id="PTHR23140:SF0">
    <property type="entry name" value="U2 SNRNP-ASSOCIATED SURP MOTIF-CONTAINING PROTEIN"/>
    <property type="match status" value="1"/>
</dbReference>
<evidence type="ECO:0000313" key="1">
    <source>
        <dbReference type="EMBL" id="RVW32943.1"/>
    </source>
</evidence>
<dbReference type="InterPro" id="IPR023193">
    <property type="entry name" value="EPSP_synthase_CS"/>
</dbReference>
<dbReference type="Proteomes" id="UP000288805">
    <property type="component" value="Unassembled WGS sequence"/>
</dbReference>